<dbReference type="EMBL" id="JAGMUV010000015">
    <property type="protein sequence ID" value="KAH7133505.1"/>
    <property type="molecule type" value="Genomic_DNA"/>
</dbReference>
<dbReference type="OrthoDB" id="3782562at2759"/>
<feature type="transmembrane region" description="Helical" evidence="1">
    <location>
        <begin position="91"/>
        <end position="110"/>
    </location>
</feature>
<reference evidence="2" key="1">
    <citation type="journal article" date="2021" name="Nat. Commun.">
        <title>Genetic determinants of endophytism in the Arabidopsis root mycobiome.</title>
        <authorList>
            <person name="Mesny F."/>
            <person name="Miyauchi S."/>
            <person name="Thiergart T."/>
            <person name="Pickel B."/>
            <person name="Atanasova L."/>
            <person name="Karlsson M."/>
            <person name="Huettel B."/>
            <person name="Barry K.W."/>
            <person name="Haridas S."/>
            <person name="Chen C."/>
            <person name="Bauer D."/>
            <person name="Andreopoulos W."/>
            <person name="Pangilinan J."/>
            <person name="LaButti K."/>
            <person name="Riley R."/>
            <person name="Lipzen A."/>
            <person name="Clum A."/>
            <person name="Drula E."/>
            <person name="Henrissat B."/>
            <person name="Kohler A."/>
            <person name="Grigoriev I.V."/>
            <person name="Martin F.M."/>
            <person name="Hacquard S."/>
        </authorList>
    </citation>
    <scope>NUCLEOTIDE SEQUENCE</scope>
    <source>
        <strain evidence="2">MPI-CAGE-AT-0147</strain>
    </source>
</reference>
<feature type="transmembrane region" description="Helical" evidence="1">
    <location>
        <begin position="52"/>
        <end position="71"/>
    </location>
</feature>
<accession>A0A9P9IWG2</accession>
<name>A0A9P9IWG2_9HYPO</name>
<protein>
    <submittedName>
        <fullName evidence="2">Uncharacterized protein</fullName>
    </submittedName>
</protein>
<comment type="caution">
    <text evidence="2">The sequence shown here is derived from an EMBL/GenBank/DDBJ whole genome shotgun (WGS) entry which is preliminary data.</text>
</comment>
<evidence type="ECO:0000256" key="1">
    <source>
        <dbReference type="SAM" id="Phobius"/>
    </source>
</evidence>
<evidence type="ECO:0000313" key="2">
    <source>
        <dbReference type="EMBL" id="KAH7133505.1"/>
    </source>
</evidence>
<keyword evidence="3" id="KW-1185">Reference proteome</keyword>
<gene>
    <name evidence="2" type="ORF">EDB81DRAFT_103182</name>
</gene>
<feature type="transmembrane region" description="Helical" evidence="1">
    <location>
        <begin position="122"/>
        <end position="145"/>
    </location>
</feature>
<keyword evidence="1" id="KW-0472">Membrane</keyword>
<keyword evidence="1" id="KW-0812">Transmembrane</keyword>
<proteinExistence type="predicted"/>
<keyword evidence="1" id="KW-1133">Transmembrane helix</keyword>
<dbReference type="Proteomes" id="UP000738349">
    <property type="component" value="Unassembled WGS sequence"/>
</dbReference>
<evidence type="ECO:0000313" key="3">
    <source>
        <dbReference type="Proteomes" id="UP000738349"/>
    </source>
</evidence>
<sequence length="327" mass="36396">MGSSAHSPWMATRPSSLMTRMASCRSCIIRIPALLAVALALAVVLNLLLSDMVLNSIVCATFGITWIVSMLASRWRPVLPFLALRREGRFVWSDTPFVNFFSLIYVATALSGSSNLRLRDYVILRGIAIAELVFMKVHIAATGVAGQQTMLRSLMASEKILVRSQSRQPQSRGVQKEHLLERKSIMPFSTIQRMSVMFYMTTPGYETGSVRGANGPLIISVPAVGQFVDRGLGWKVHRISEDAMLVADNLRPNPSKGVWKQFITTAHGILLRRLGKVRVVYLIRETRAGAEQTDVFWRSNINLVTGASRAWLDEFQPGETLEYGKLV</sequence>
<organism evidence="2 3">
    <name type="scientific">Dactylonectria macrodidyma</name>
    <dbReference type="NCBI Taxonomy" id="307937"/>
    <lineage>
        <taxon>Eukaryota</taxon>
        <taxon>Fungi</taxon>
        <taxon>Dikarya</taxon>
        <taxon>Ascomycota</taxon>
        <taxon>Pezizomycotina</taxon>
        <taxon>Sordariomycetes</taxon>
        <taxon>Hypocreomycetidae</taxon>
        <taxon>Hypocreales</taxon>
        <taxon>Nectriaceae</taxon>
        <taxon>Dactylonectria</taxon>
    </lineage>
</organism>
<dbReference type="AlphaFoldDB" id="A0A9P9IWG2"/>